<dbReference type="EMBL" id="JABMJE010000013">
    <property type="protein sequence ID" value="NQS77449.1"/>
    <property type="molecule type" value="Genomic_DNA"/>
</dbReference>
<dbReference type="GeneID" id="27136311"/>
<evidence type="ECO:0000313" key="3">
    <source>
        <dbReference type="Proteomes" id="UP000069850"/>
    </source>
</evidence>
<dbReference type="Proteomes" id="UP000069850">
    <property type="component" value="Chromosome 1"/>
</dbReference>
<accession>A0A0X3BHY9</accession>
<dbReference type="Gene3D" id="3.10.20.30">
    <property type="match status" value="1"/>
</dbReference>
<dbReference type="KEGG" id="mema:MMAB1_0193"/>
<gene>
    <name evidence="2" type="ORF">HQQ74_01805</name>
    <name evidence="1" type="ORF">MMAB1_0193</name>
</gene>
<sequence>MLCRLTLIPDNTVLIYRGGPDDTYEAALLSFGINPDTTLIFYQKKSLPQDKKIEEEEVSIFLTASRG</sequence>
<dbReference type="EMBL" id="LT158599">
    <property type="protein sequence ID" value="CVK31410.1"/>
    <property type="molecule type" value="Genomic_DNA"/>
</dbReference>
<reference evidence="2" key="2">
    <citation type="submission" date="2020-05" db="EMBL/GenBank/DDBJ databases">
        <title>The first insight into the ecology of ammonia-tolerant syntrophic propionate oxidizing bacteria.</title>
        <authorList>
            <person name="Singh A."/>
            <person name="Schnurer A."/>
            <person name="Westerholm M."/>
        </authorList>
    </citation>
    <scope>NUCLEOTIDE SEQUENCE</scope>
    <source>
        <strain evidence="2">MAG54</strain>
    </source>
</reference>
<dbReference type="GeneID" id="13354729"/>
<evidence type="ECO:0000313" key="1">
    <source>
        <dbReference type="EMBL" id="CVK31410.1"/>
    </source>
</evidence>
<dbReference type="AlphaFoldDB" id="A0A0X3BHY9"/>
<proteinExistence type="predicted"/>
<protein>
    <submittedName>
        <fullName evidence="2">Thiamine S protein</fullName>
    </submittedName>
</protein>
<dbReference type="RefSeq" id="WP_014866049.1">
    <property type="nucleotide sequence ID" value="NZ_DAIMMY010000108.1"/>
</dbReference>
<dbReference type="Proteomes" id="UP000737555">
    <property type="component" value="Unassembled WGS sequence"/>
</dbReference>
<evidence type="ECO:0000313" key="2">
    <source>
        <dbReference type="EMBL" id="NQS77449.1"/>
    </source>
</evidence>
<organism evidence="1 3">
    <name type="scientific">Methanoculleus bourgensis</name>
    <dbReference type="NCBI Taxonomy" id="83986"/>
    <lineage>
        <taxon>Archaea</taxon>
        <taxon>Methanobacteriati</taxon>
        <taxon>Methanobacteriota</taxon>
        <taxon>Stenosarchaea group</taxon>
        <taxon>Methanomicrobia</taxon>
        <taxon>Methanomicrobiales</taxon>
        <taxon>Methanomicrobiaceae</taxon>
        <taxon>Methanoculleus</taxon>
    </lineage>
</organism>
<dbReference type="OrthoDB" id="104640at2157"/>
<dbReference type="InterPro" id="IPR012675">
    <property type="entry name" value="Beta-grasp_dom_sf"/>
</dbReference>
<name>A0A0X3BHY9_9EURY</name>
<reference evidence="1 3" key="1">
    <citation type="submission" date="2016-01" db="EMBL/GenBank/DDBJ databases">
        <authorList>
            <person name="Manzoor S."/>
        </authorList>
    </citation>
    <scope>NUCLEOTIDE SEQUENCE [LARGE SCALE GENOMIC DNA]</scope>
    <source>
        <strain evidence="1">Methanoculleus sp MAB1</strain>
    </source>
</reference>